<evidence type="ECO:0000259" key="1">
    <source>
        <dbReference type="Pfam" id="PF07238"/>
    </source>
</evidence>
<accession>A0ABW0RHM6</accession>
<comment type="caution">
    <text evidence="2">The sequence shown here is derived from an EMBL/GenBank/DDBJ whole genome shotgun (WGS) entry which is preliminary data.</text>
</comment>
<dbReference type="EMBL" id="JBHSNL010000001">
    <property type="protein sequence ID" value="MFC5543801.1"/>
    <property type="molecule type" value="Genomic_DNA"/>
</dbReference>
<keyword evidence="3" id="KW-1185">Reference proteome</keyword>
<proteinExistence type="predicted"/>
<dbReference type="SUPFAM" id="SSF141371">
    <property type="entry name" value="PilZ domain-like"/>
    <property type="match status" value="1"/>
</dbReference>
<organism evidence="2 3">
    <name type="scientific">Marinobacter koreensis</name>
    <dbReference type="NCBI Taxonomy" id="335974"/>
    <lineage>
        <taxon>Bacteria</taxon>
        <taxon>Pseudomonadati</taxon>
        <taxon>Pseudomonadota</taxon>
        <taxon>Gammaproteobacteria</taxon>
        <taxon>Pseudomonadales</taxon>
        <taxon>Marinobacteraceae</taxon>
        <taxon>Marinobacter</taxon>
    </lineage>
</organism>
<dbReference type="Pfam" id="PF07238">
    <property type="entry name" value="PilZ"/>
    <property type="match status" value="1"/>
</dbReference>
<dbReference type="Proteomes" id="UP001596055">
    <property type="component" value="Unassembled WGS sequence"/>
</dbReference>
<reference evidence="3" key="1">
    <citation type="journal article" date="2019" name="Int. J. Syst. Evol. Microbiol.">
        <title>The Global Catalogue of Microorganisms (GCM) 10K type strain sequencing project: providing services to taxonomists for standard genome sequencing and annotation.</title>
        <authorList>
            <consortium name="The Broad Institute Genomics Platform"/>
            <consortium name="The Broad Institute Genome Sequencing Center for Infectious Disease"/>
            <person name="Wu L."/>
            <person name="Ma J."/>
        </authorList>
    </citation>
    <scope>NUCLEOTIDE SEQUENCE [LARGE SCALE GENOMIC DNA]</scope>
    <source>
        <strain evidence="3">CGMCC 4.1799</strain>
    </source>
</reference>
<evidence type="ECO:0000313" key="2">
    <source>
        <dbReference type="EMBL" id="MFC5543801.1"/>
    </source>
</evidence>
<evidence type="ECO:0000313" key="3">
    <source>
        <dbReference type="Proteomes" id="UP001596055"/>
    </source>
</evidence>
<dbReference type="InterPro" id="IPR009875">
    <property type="entry name" value="PilZ_domain"/>
</dbReference>
<name>A0ABW0RHM6_9GAMM</name>
<dbReference type="Gene3D" id="2.40.10.220">
    <property type="entry name" value="predicted glycosyltransferase like domains"/>
    <property type="match status" value="1"/>
</dbReference>
<gene>
    <name evidence="2" type="ORF">ACFPQA_01935</name>
</gene>
<sequence>MEHRLSKRIPGRVSLLVFKRGMPVATGLVQDASRRGVFVATDYDDIKLNQTVELELYYPDRTMESLRRLKAHVVRKSEQGIGLDFDMVENDALCIAHLLQWLQKHPKAQRHYSPMH</sequence>
<dbReference type="RefSeq" id="WP_248157797.1">
    <property type="nucleotide sequence ID" value="NZ_JAKZAJ010000003.1"/>
</dbReference>
<feature type="domain" description="PilZ" evidence="1">
    <location>
        <begin position="4"/>
        <end position="101"/>
    </location>
</feature>
<protein>
    <submittedName>
        <fullName evidence="2">PilZ domain-containing protein</fullName>
    </submittedName>
</protein>